<evidence type="ECO:0000313" key="2">
    <source>
        <dbReference type="Proteomes" id="UP000197446"/>
    </source>
</evidence>
<proteinExistence type="predicted"/>
<keyword evidence="2" id="KW-1185">Reference proteome</keyword>
<reference evidence="1 2" key="1">
    <citation type="journal article" date="2007" name="Int. J. Syst. Evol. Microbiol.">
        <title>Description of Pelomonas aquatica sp. nov. and Pelomonas puraquae sp. nov., isolated from industrial and haemodialysis water.</title>
        <authorList>
            <person name="Gomila M."/>
            <person name="Bowien B."/>
            <person name="Falsen E."/>
            <person name="Moore E.R."/>
            <person name="Lalucat J."/>
        </authorList>
    </citation>
    <scope>NUCLEOTIDE SEQUENCE [LARGE SCALE GENOMIC DNA]</scope>
    <source>
        <strain evidence="1 2">CCUG 52769</strain>
    </source>
</reference>
<organism evidence="1 2">
    <name type="scientific">Roseateles puraquae</name>
    <dbReference type="NCBI Taxonomy" id="431059"/>
    <lineage>
        <taxon>Bacteria</taxon>
        <taxon>Pseudomonadati</taxon>
        <taxon>Pseudomonadota</taxon>
        <taxon>Betaproteobacteria</taxon>
        <taxon>Burkholderiales</taxon>
        <taxon>Sphaerotilaceae</taxon>
        <taxon>Roseateles</taxon>
    </lineage>
</organism>
<dbReference type="AlphaFoldDB" id="A0A254NF80"/>
<dbReference type="Proteomes" id="UP000197446">
    <property type="component" value="Unassembled WGS sequence"/>
</dbReference>
<protein>
    <recommendedName>
        <fullName evidence="3">Fimbrial assembly protein</fullName>
    </recommendedName>
</protein>
<comment type="caution">
    <text evidence="1">The sequence shown here is derived from an EMBL/GenBank/DDBJ whole genome shotgun (WGS) entry which is preliminary data.</text>
</comment>
<name>A0A254NF80_9BURK</name>
<evidence type="ECO:0000313" key="1">
    <source>
        <dbReference type="EMBL" id="OWR04038.1"/>
    </source>
</evidence>
<dbReference type="EMBL" id="NISI01000003">
    <property type="protein sequence ID" value="OWR04038.1"/>
    <property type="molecule type" value="Genomic_DNA"/>
</dbReference>
<evidence type="ECO:0008006" key="3">
    <source>
        <dbReference type="Google" id="ProtNLM"/>
    </source>
</evidence>
<sequence>MWVSCAALTITAAYLGWASWQVRVETERLSRENAELEAKVSQLKARKQAELLPQPYLEAIADMVAISQFPLDSALRVLESIDVPGVRVTSLTVNALEGSGTAVVEASSAEALKLFLERLAEQETVPRWELQSASSVKRAVGERTDSAAPKSIVSDSAGNELPVSMRADLVWR</sequence>
<gene>
    <name evidence="1" type="ORF">CDO81_09945</name>
</gene>
<accession>A0A254NF80</accession>